<name>A0A8S0QWC8_OLEEU</name>
<dbReference type="EMBL" id="CACTIH010001980">
    <property type="protein sequence ID" value="CAA2970617.1"/>
    <property type="molecule type" value="Genomic_DNA"/>
</dbReference>
<keyword evidence="2" id="KW-1185">Reference proteome</keyword>
<accession>A0A8S0QWC8</accession>
<gene>
    <name evidence="1" type="ORF">OLEA9_A113974</name>
</gene>
<sequence length="73" mass="8699">MNTNSYLQKSCMDWKKTIQDEKIAYWYAVCAAVLQQNLMDFTLALRWLLRMAVRCSCFAHAVIHRRSTQRIRT</sequence>
<protein>
    <submittedName>
        <fullName evidence="1">Uncharacterized protein</fullName>
    </submittedName>
</protein>
<dbReference type="Gramene" id="OE9A113974T1">
    <property type="protein sequence ID" value="OE9A113974C1"/>
    <property type="gene ID" value="OE9A113974"/>
</dbReference>
<organism evidence="1 2">
    <name type="scientific">Olea europaea subsp. europaea</name>
    <dbReference type="NCBI Taxonomy" id="158383"/>
    <lineage>
        <taxon>Eukaryota</taxon>
        <taxon>Viridiplantae</taxon>
        <taxon>Streptophyta</taxon>
        <taxon>Embryophyta</taxon>
        <taxon>Tracheophyta</taxon>
        <taxon>Spermatophyta</taxon>
        <taxon>Magnoliopsida</taxon>
        <taxon>eudicotyledons</taxon>
        <taxon>Gunneridae</taxon>
        <taxon>Pentapetalae</taxon>
        <taxon>asterids</taxon>
        <taxon>lamiids</taxon>
        <taxon>Lamiales</taxon>
        <taxon>Oleaceae</taxon>
        <taxon>Oleeae</taxon>
        <taxon>Olea</taxon>
    </lineage>
</organism>
<dbReference type="AlphaFoldDB" id="A0A8S0QWC8"/>
<comment type="caution">
    <text evidence="1">The sequence shown here is derived from an EMBL/GenBank/DDBJ whole genome shotgun (WGS) entry which is preliminary data.</text>
</comment>
<evidence type="ECO:0000313" key="1">
    <source>
        <dbReference type="EMBL" id="CAA2970617.1"/>
    </source>
</evidence>
<proteinExistence type="predicted"/>
<dbReference type="Proteomes" id="UP000594638">
    <property type="component" value="Unassembled WGS sequence"/>
</dbReference>
<reference evidence="1 2" key="1">
    <citation type="submission" date="2019-12" db="EMBL/GenBank/DDBJ databases">
        <authorList>
            <person name="Alioto T."/>
            <person name="Alioto T."/>
            <person name="Gomez Garrido J."/>
        </authorList>
    </citation>
    <scope>NUCLEOTIDE SEQUENCE [LARGE SCALE GENOMIC DNA]</scope>
</reference>
<evidence type="ECO:0000313" key="2">
    <source>
        <dbReference type="Proteomes" id="UP000594638"/>
    </source>
</evidence>